<dbReference type="PANTHER" id="PTHR43677:SF1">
    <property type="entry name" value="ACRYLYL-COA REDUCTASE ACUI-RELATED"/>
    <property type="match status" value="1"/>
</dbReference>
<gene>
    <name evidence="2" type="ORF">ACFPYJ_29215</name>
</gene>
<dbReference type="InterPro" id="IPR051397">
    <property type="entry name" value="Zn-ADH-like_protein"/>
</dbReference>
<feature type="domain" description="Enoyl reductase (ER)" evidence="1">
    <location>
        <begin position="13"/>
        <end position="328"/>
    </location>
</feature>
<evidence type="ECO:0000259" key="1">
    <source>
        <dbReference type="SMART" id="SM00829"/>
    </source>
</evidence>
<evidence type="ECO:0000313" key="2">
    <source>
        <dbReference type="EMBL" id="MFC5653119.1"/>
    </source>
</evidence>
<comment type="caution">
    <text evidence="2">The sequence shown here is derived from an EMBL/GenBank/DDBJ whole genome shotgun (WGS) entry which is preliminary data.</text>
</comment>
<keyword evidence="3" id="KW-1185">Reference proteome</keyword>
<dbReference type="InterPro" id="IPR014188">
    <property type="entry name" value="Acrylyl-CoA_reductase_AcuI"/>
</dbReference>
<dbReference type="InterPro" id="IPR036291">
    <property type="entry name" value="NAD(P)-bd_dom_sf"/>
</dbReference>
<dbReference type="RefSeq" id="WP_379191777.1">
    <property type="nucleotide sequence ID" value="NZ_JBHSOW010000116.1"/>
</dbReference>
<dbReference type="Gene3D" id="3.90.180.10">
    <property type="entry name" value="Medium-chain alcohol dehydrogenases, catalytic domain"/>
    <property type="match status" value="1"/>
</dbReference>
<dbReference type="EMBL" id="JBHSOW010000116">
    <property type="protein sequence ID" value="MFC5653119.1"/>
    <property type="molecule type" value="Genomic_DNA"/>
</dbReference>
<dbReference type="InterPro" id="IPR020843">
    <property type="entry name" value="ER"/>
</dbReference>
<dbReference type="InterPro" id="IPR011032">
    <property type="entry name" value="GroES-like_sf"/>
</dbReference>
<dbReference type="Pfam" id="PF00107">
    <property type="entry name" value="ADH_zinc_N"/>
    <property type="match status" value="1"/>
</dbReference>
<dbReference type="PANTHER" id="PTHR43677">
    <property type="entry name" value="SHORT-CHAIN DEHYDROGENASE/REDUCTASE"/>
    <property type="match status" value="1"/>
</dbReference>
<dbReference type="Gene3D" id="3.40.50.720">
    <property type="entry name" value="NAD(P)-binding Rossmann-like Domain"/>
    <property type="match status" value="1"/>
</dbReference>
<reference evidence="3" key="1">
    <citation type="journal article" date="2019" name="Int. J. Syst. Evol. Microbiol.">
        <title>The Global Catalogue of Microorganisms (GCM) 10K type strain sequencing project: providing services to taxonomists for standard genome sequencing and annotation.</title>
        <authorList>
            <consortium name="The Broad Institute Genomics Platform"/>
            <consortium name="The Broad Institute Genome Sequencing Center for Infectious Disease"/>
            <person name="Wu L."/>
            <person name="Ma J."/>
        </authorList>
    </citation>
    <scope>NUCLEOTIDE SEQUENCE [LARGE SCALE GENOMIC DNA]</scope>
    <source>
        <strain evidence="3">CGMCC 1.3240</strain>
    </source>
</reference>
<dbReference type="InterPro" id="IPR013154">
    <property type="entry name" value="ADH-like_N"/>
</dbReference>
<dbReference type="SMART" id="SM00829">
    <property type="entry name" value="PKS_ER"/>
    <property type="match status" value="1"/>
</dbReference>
<sequence>MNSFRALFVDKAGNEAEVAIHTRQIHLNDLPGGELVIQVAYSSVNYKDALACKADGNIVRNYPFIPGIDLAGTVISSQNDRFQAGDEVIVTSYGLGVSHYGGFSEIARVPAEWALKLPAGLSLKEAMLVGTAGFTAALSVMEIEENGIKPGSGPILVTGATGGVGSMAVSMLAKLGYEVIASTGKADMREELLRLGAAQVIARDELLSGRIRSLDKQRWAGAVDCVGGLTLASILPGIQYGGVVAASGLTGGTDVDTSVFPFILRAVRLIGIDSVMAPMARREQVWQRIANTLKPSLEENLHEEISLEQVKDYVPIILAGQSKGRVLVRL</sequence>
<dbReference type="SUPFAM" id="SSF51735">
    <property type="entry name" value="NAD(P)-binding Rossmann-fold domains"/>
    <property type="match status" value="1"/>
</dbReference>
<name>A0ABW0W8T7_9BACL</name>
<evidence type="ECO:0000313" key="3">
    <source>
        <dbReference type="Proteomes" id="UP001596047"/>
    </source>
</evidence>
<dbReference type="InterPro" id="IPR013149">
    <property type="entry name" value="ADH-like_C"/>
</dbReference>
<dbReference type="Pfam" id="PF08240">
    <property type="entry name" value="ADH_N"/>
    <property type="match status" value="1"/>
</dbReference>
<dbReference type="Proteomes" id="UP001596047">
    <property type="component" value="Unassembled WGS sequence"/>
</dbReference>
<dbReference type="NCBIfam" id="TIGR02823">
    <property type="entry name" value="oxido_YhdH"/>
    <property type="match status" value="1"/>
</dbReference>
<protein>
    <submittedName>
        <fullName evidence="2">Oxidoreductase</fullName>
    </submittedName>
</protein>
<proteinExistence type="predicted"/>
<accession>A0ABW0W8T7</accession>
<organism evidence="2 3">
    <name type="scientific">Paenibacillus solisilvae</name>
    <dbReference type="NCBI Taxonomy" id="2486751"/>
    <lineage>
        <taxon>Bacteria</taxon>
        <taxon>Bacillati</taxon>
        <taxon>Bacillota</taxon>
        <taxon>Bacilli</taxon>
        <taxon>Bacillales</taxon>
        <taxon>Paenibacillaceae</taxon>
        <taxon>Paenibacillus</taxon>
    </lineage>
</organism>
<dbReference type="SUPFAM" id="SSF50129">
    <property type="entry name" value="GroES-like"/>
    <property type="match status" value="1"/>
</dbReference>